<evidence type="ECO:0000313" key="2">
    <source>
        <dbReference type="Proteomes" id="UP000289323"/>
    </source>
</evidence>
<dbReference type="AlphaFoldDB" id="A0A3S4F387"/>
<sequence>HPGIPKPDAGQRGGQEHLALRLKVLRIADRAGQVLDGGAQRVEREDVADRVRALVGRAQDGVGGARDALAEGDGRPRLERVAQHVQAGAGAHGGGHGARVERVADAQRRLEVAVGDARLGAPRGQVEDGRARRLAARAGRRGHRDQRVQLAVDGPALAQRRVDEVEEVRVRVARVQVHELGRVDDRAAADGQEGVRPLRLDPLDRFLDAGEERHVENLRIILRLNLHVRIHHVLDPLAVQRLPHLPHRLQLVDRGVRHHAHALRAQVLEVHADLPRRPGPEADRGRGHLERVLLLLGRVARRRVAAPGTAAEEVGGGAVREARDNGRRGWRMVGGWWWWWFGLEWQGHDGG</sequence>
<dbReference type="EMBL" id="OUUZ01000010">
    <property type="protein sequence ID" value="SPQ23270.1"/>
    <property type="molecule type" value="Genomic_DNA"/>
</dbReference>
<protein>
    <submittedName>
        <fullName evidence="1">Bd6c9939-491b-41ab-b150-aeb5933a5800</fullName>
    </submittedName>
</protein>
<dbReference type="Proteomes" id="UP000289323">
    <property type="component" value="Unassembled WGS sequence"/>
</dbReference>
<name>A0A3S4F387_9PEZI</name>
<accession>A0A3S4F387</accession>
<gene>
    <name evidence="1" type="ORF">TT172_LOCUS5688</name>
</gene>
<feature type="non-terminal residue" evidence="1">
    <location>
        <position position="1"/>
    </location>
</feature>
<reference evidence="1 2" key="1">
    <citation type="submission" date="2018-04" db="EMBL/GenBank/DDBJ databases">
        <authorList>
            <person name="Huttner S."/>
            <person name="Dainat J."/>
        </authorList>
    </citation>
    <scope>NUCLEOTIDE SEQUENCE [LARGE SCALE GENOMIC DNA]</scope>
</reference>
<organism evidence="1 2">
    <name type="scientific">Thermothielavioides terrestris</name>
    <dbReference type="NCBI Taxonomy" id="2587410"/>
    <lineage>
        <taxon>Eukaryota</taxon>
        <taxon>Fungi</taxon>
        <taxon>Dikarya</taxon>
        <taxon>Ascomycota</taxon>
        <taxon>Pezizomycotina</taxon>
        <taxon>Sordariomycetes</taxon>
        <taxon>Sordariomycetidae</taxon>
        <taxon>Sordariales</taxon>
        <taxon>Chaetomiaceae</taxon>
        <taxon>Thermothielavioides</taxon>
    </lineage>
</organism>
<evidence type="ECO:0000313" key="1">
    <source>
        <dbReference type="EMBL" id="SPQ23270.1"/>
    </source>
</evidence>
<proteinExistence type="predicted"/>